<dbReference type="Pfam" id="PF13424">
    <property type="entry name" value="TPR_12"/>
    <property type="match status" value="2"/>
</dbReference>
<dbReference type="GO" id="GO:0004674">
    <property type="term" value="F:protein serine/threonine kinase activity"/>
    <property type="evidence" value="ECO:0007669"/>
    <property type="project" value="TreeGrafter"/>
</dbReference>
<dbReference type="InterPro" id="IPR008271">
    <property type="entry name" value="Ser/Thr_kinase_AS"/>
</dbReference>
<reference evidence="8 9" key="1">
    <citation type="submission" date="2019-03" db="EMBL/GenBank/DDBJ databases">
        <title>Genomic Encyclopedia of Type Strains, Phase IV (KMG-IV): sequencing the most valuable type-strain genomes for metagenomic binning, comparative biology and taxonomic classification.</title>
        <authorList>
            <person name="Goeker M."/>
        </authorList>
    </citation>
    <scope>NUCLEOTIDE SEQUENCE [LARGE SCALE GENOMIC DNA]</scope>
    <source>
        <strain evidence="8 9">DSM 21944</strain>
    </source>
</reference>
<feature type="domain" description="Protein kinase" evidence="7">
    <location>
        <begin position="50"/>
        <end position="314"/>
    </location>
</feature>
<gene>
    <name evidence="8" type="ORF">EDC25_12321</name>
</gene>
<dbReference type="InterPro" id="IPR019734">
    <property type="entry name" value="TPR_rpt"/>
</dbReference>
<accession>A0A4R3L3Q7</accession>
<evidence type="ECO:0000256" key="4">
    <source>
        <dbReference type="ARBA" id="ARBA00022840"/>
    </source>
</evidence>
<keyword evidence="5" id="KW-0802">TPR repeat</keyword>
<dbReference type="Gene3D" id="1.25.40.10">
    <property type="entry name" value="Tetratricopeptide repeat domain"/>
    <property type="match status" value="2"/>
</dbReference>
<keyword evidence="9" id="KW-1185">Reference proteome</keyword>
<dbReference type="RefSeq" id="WP_132577549.1">
    <property type="nucleotide sequence ID" value="NZ_JBHLWF010000021.1"/>
</dbReference>
<evidence type="ECO:0000256" key="3">
    <source>
        <dbReference type="ARBA" id="ARBA00022777"/>
    </source>
</evidence>
<evidence type="ECO:0000313" key="9">
    <source>
        <dbReference type="Proteomes" id="UP000294599"/>
    </source>
</evidence>
<keyword evidence="3 8" id="KW-0418">Kinase</keyword>
<dbReference type="Pfam" id="PF00069">
    <property type="entry name" value="Pkinase"/>
    <property type="match status" value="1"/>
</dbReference>
<dbReference type="SMART" id="SM00220">
    <property type="entry name" value="S_TKc"/>
    <property type="match status" value="1"/>
</dbReference>
<dbReference type="PANTHER" id="PTHR43289:SF34">
    <property type="entry name" value="SERINE_THREONINE-PROTEIN KINASE YBDM-RELATED"/>
    <property type="match status" value="1"/>
</dbReference>
<dbReference type="PROSITE" id="PS50011">
    <property type="entry name" value="PROTEIN_KINASE_DOM"/>
    <property type="match status" value="1"/>
</dbReference>
<dbReference type="SUPFAM" id="SSF56112">
    <property type="entry name" value="Protein kinase-like (PK-like)"/>
    <property type="match status" value="1"/>
</dbReference>
<dbReference type="Proteomes" id="UP000294599">
    <property type="component" value="Unassembled WGS sequence"/>
</dbReference>
<dbReference type="PROSITE" id="PS00108">
    <property type="entry name" value="PROTEIN_KINASE_ST"/>
    <property type="match status" value="1"/>
</dbReference>
<dbReference type="SUPFAM" id="SSF48452">
    <property type="entry name" value="TPR-like"/>
    <property type="match status" value="3"/>
</dbReference>
<evidence type="ECO:0000259" key="7">
    <source>
        <dbReference type="PROSITE" id="PS50011"/>
    </source>
</evidence>
<dbReference type="GO" id="GO:0005524">
    <property type="term" value="F:ATP binding"/>
    <property type="evidence" value="ECO:0007669"/>
    <property type="project" value="UniProtKB-UniRule"/>
</dbReference>
<dbReference type="Gene3D" id="3.30.200.20">
    <property type="entry name" value="Phosphorylase Kinase, domain 1"/>
    <property type="match status" value="1"/>
</dbReference>
<dbReference type="SMART" id="SM00028">
    <property type="entry name" value="TPR"/>
    <property type="match status" value="7"/>
</dbReference>
<keyword evidence="4 6" id="KW-0067">ATP-binding</keyword>
<proteinExistence type="predicted"/>
<comment type="caution">
    <text evidence="8">The sequence shown here is derived from an EMBL/GenBank/DDBJ whole genome shotgun (WGS) entry which is preliminary data.</text>
</comment>
<dbReference type="InterPro" id="IPR017441">
    <property type="entry name" value="Protein_kinase_ATP_BS"/>
</dbReference>
<feature type="binding site" evidence="6">
    <location>
        <position position="81"/>
    </location>
    <ligand>
        <name>ATP</name>
        <dbReference type="ChEBI" id="CHEBI:30616"/>
    </ligand>
</feature>
<sequence length="856" mass="93723">MTGPREDSASTGRPVPHDVQDDATVAITSQPLSLALASAVITDGSVIGGWRLLREIGSGGMGSVFLAEREDREFRHQAAIKIVRGFPTAEILERFRRERELLATLRHPNIARLFDGGTTAAGQPYLVMEYVDGMPLDEWCRVRRPTLRQRLRLFQSLCAAVQHAHQQLIVHRDLKPGNVLVRGDGEPVLLDFGIGKLLGESESPDEATLFQALTPAYASPEQLRGGIATTLSDIYGLGLILFELLTGVALRKQKGDTTRLMPSSLATTGEDWLRADARLLRGDLDNIVRKALREEPERRYASAAALSADIEAWFQGRPVDAAPDSWTYRLRKFVARHPVSLGATVAALVALSVLSLRLAAERDRALALQEEARLEAEGANQSAEFLVALFDRASPEVTRGRELGVRELIRQAGEEMAGRDFNRPEVKARLQTALGRIYISLGLSGDAATMLESAVALARHQEGGADPHVLIPALRHFARACDLLERDSSGLAAATEALELARRHLAADDLEIAHVLQTLGVAEESQDLHEQALAHFREAEQRFIAAGPEHTAHVGAALHNQGWALSRHGRDDEALPILERAMQLKREALGDRHPSLLYTLDAMGRTRAHLRDFEGALKDLRASLDLAIQVLGQPSARVAASWLELGSLLQDIGRYEEAEQAYLASIEQHREVDGEGSAAQAIAINNLATLLEDMGRFDEAAVRFRQALAMRIAGGANPRAIARGQANLARLLVELDADAEATEMAEAAWIVREPLTPADLGERLDSQLLLARLDVRAGRLDAARRRIAQVRTDAGDIDGALPQIRARLAQSERELALADSDAAAAREALEREREALREFLPAGHWRLRRLEATARP</sequence>
<dbReference type="OrthoDB" id="9783151at2"/>
<evidence type="ECO:0000256" key="1">
    <source>
        <dbReference type="ARBA" id="ARBA00022679"/>
    </source>
</evidence>
<dbReference type="EMBL" id="SMAF01000023">
    <property type="protein sequence ID" value="TCS94351.1"/>
    <property type="molecule type" value="Genomic_DNA"/>
</dbReference>
<dbReference type="CDD" id="cd14014">
    <property type="entry name" value="STKc_PknB_like"/>
    <property type="match status" value="1"/>
</dbReference>
<dbReference type="PANTHER" id="PTHR43289">
    <property type="entry name" value="MITOGEN-ACTIVATED PROTEIN KINASE KINASE KINASE 20-RELATED"/>
    <property type="match status" value="1"/>
</dbReference>
<dbReference type="PROSITE" id="PS00107">
    <property type="entry name" value="PROTEIN_KINASE_ATP"/>
    <property type="match status" value="1"/>
</dbReference>
<dbReference type="AlphaFoldDB" id="A0A4R3L3Q7"/>
<organism evidence="8 9">
    <name type="scientific">Pseudofulvimonas gallinarii</name>
    <dbReference type="NCBI Taxonomy" id="634155"/>
    <lineage>
        <taxon>Bacteria</taxon>
        <taxon>Pseudomonadati</taxon>
        <taxon>Pseudomonadota</taxon>
        <taxon>Gammaproteobacteria</taxon>
        <taxon>Lysobacterales</taxon>
        <taxon>Rhodanobacteraceae</taxon>
        <taxon>Pseudofulvimonas</taxon>
    </lineage>
</organism>
<keyword evidence="1" id="KW-0808">Transferase</keyword>
<protein>
    <submittedName>
        <fullName evidence="8">Serine/threonine-protein kinase</fullName>
    </submittedName>
</protein>
<dbReference type="InterPro" id="IPR000719">
    <property type="entry name" value="Prot_kinase_dom"/>
</dbReference>
<feature type="repeat" description="TPR" evidence="5">
    <location>
        <begin position="639"/>
        <end position="672"/>
    </location>
</feature>
<dbReference type="InterPro" id="IPR011009">
    <property type="entry name" value="Kinase-like_dom_sf"/>
</dbReference>
<evidence type="ECO:0000256" key="5">
    <source>
        <dbReference type="PROSITE-ProRule" id="PRU00339"/>
    </source>
</evidence>
<dbReference type="InterPro" id="IPR011990">
    <property type="entry name" value="TPR-like_helical_dom_sf"/>
</dbReference>
<evidence type="ECO:0000256" key="2">
    <source>
        <dbReference type="ARBA" id="ARBA00022741"/>
    </source>
</evidence>
<evidence type="ECO:0000313" key="8">
    <source>
        <dbReference type="EMBL" id="TCS94351.1"/>
    </source>
</evidence>
<dbReference type="Gene3D" id="1.10.510.10">
    <property type="entry name" value="Transferase(Phosphotransferase) domain 1"/>
    <property type="match status" value="1"/>
</dbReference>
<dbReference type="PROSITE" id="PS50005">
    <property type="entry name" value="TPR"/>
    <property type="match status" value="1"/>
</dbReference>
<evidence type="ECO:0000256" key="6">
    <source>
        <dbReference type="PROSITE-ProRule" id="PRU10141"/>
    </source>
</evidence>
<name>A0A4R3L3Q7_9GAMM</name>
<keyword evidence="2 6" id="KW-0547">Nucleotide-binding</keyword>